<dbReference type="InterPro" id="IPR057991">
    <property type="entry name" value="TPR_TAF2_C"/>
</dbReference>
<dbReference type="InterPro" id="IPR037813">
    <property type="entry name" value="TAF2"/>
</dbReference>
<gene>
    <name evidence="2" type="ORF">AKO1_000508</name>
</gene>
<dbReference type="PANTHER" id="PTHR15137:SF9">
    <property type="entry name" value="TRANSCRIPTION INITIATION FACTOR TFIID SUBUNIT 2"/>
    <property type="match status" value="1"/>
</dbReference>
<dbReference type="GO" id="GO:0003682">
    <property type="term" value="F:chromatin binding"/>
    <property type="evidence" value="ECO:0007669"/>
    <property type="project" value="TreeGrafter"/>
</dbReference>
<feature type="domain" description="Transcription initiation factor TFIID subunit 2 TPR repeats" evidence="1">
    <location>
        <begin position="1"/>
        <end position="66"/>
    </location>
</feature>
<dbReference type="GO" id="GO:0016251">
    <property type="term" value="F:RNA polymerase II general transcription initiation factor activity"/>
    <property type="evidence" value="ECO:0007669"/>
    <property type="project" value="TreeGrafter"/>
</dbReference>
<dbReference type="Proteomes" id="UP001431209">
    <property type="component" value="Unassembled WGS sequence"/>
</dbReference>
<reference evidence="2 3" key="1">
    <citation type="submission" date="2024-03" db="EMBL/GenBank/DDBJ databases">
        <title>The Acrasis kona genome and developmental transcriptomes reveal deep origins of eukaryotic multicellular pathways.</title>
        <authorList>
            <person name="Sheikh S."/>
            <person name="Fu C.-J."/>
            <person name="Brown M.W."/>
            <person name="Baldauf S.L."/>
        </authorList>
    </citation>
    <scope>NUCLEOTIDE SEQUENCE [LARGE SCALE GENOMIC DNA]</scope>
    <source>
        <strain evidence="2 3">ATCC MYA-3509</strain>
    </source>
</reference>
<dbReference type="GO" id="GO:0006367">
    <property type="term" value="P:transcription initiation at RNA polymerase II promoter"/>
    <property type="evidence" value="ECO:0007669"/>
    <property type="project" value="TreeGrafter"/>
</dbReference>
<comment type="caution">
    <text evidence="2">The sequence shown here is derived from an EMBL/GenBank/DDBJ whole genome shotgun (WGS) entry which is preliminary data.</text>
</comment>
<evidence type="ECO:0000313" key="3">
    <source>
        <dbReference type="Proteomes" id="UP001431209"/>
    </source>
</evidence>
<dbReference type="GO" id="GO:0000976">
    <property type="term" value="F:transcription cis-regulatory region binding"/>
    <property type="evidence" value="ECO:0007669"/>
    <property type="project" value="TreeGrafter"/>
</dbReference>
<keyword evidence="3" id="KW-1185">Reference proteome</keyword>
<dbReference type="Pfam" id="PF25577">
    <property type="entry name" value="TPR_TAF2_C"/>
    <property type="match status" value="1"/>
</dbReference>
<organism evidence="2 3">
    <name type="scientific">Acrasis kona</name>
    <dbReference type="NCBI Taxonomy" id="1008807"/>
    <lineage>
        <taxon>Eukaryota</taxon>
        <taxon>Discoba</taxon>
        <taxon>Heterolobosea</taxon>
        <taxon>Tetramitia</taxon>
        <taxon>Eutetramitia</taxon>
        <taxon>Acrasidae</taxon>
        <taxon>Acrasis</taxon>
    </lineage>
</organism>
<proteinExistence type="predicted"/>
<protein>
    <submittedName>
        <fullName evidence="2">TAF2</fullName>
    </submittedName>
</protein>
<dbReference type="AlphaFoldDB" id="A0AAW2ZRM8"/>
<evidence type="ECO:0000313" key="2">
    <source>
        <dbReference type="EMBL" id="KAL0491839.1"/>
    </source>
</evidence>
<dbReference type="PANTHER" id="PTHR15137">
    <property type="entry name" value="TRANSCRIPTION INITIATION FACTOR TFIID"/>
    <property type="match status" value="1"/>
</dbReference>
<accession>A0AAW2ZRM8</accession>
<sequence>MWNNQLDKDRDVVAQLDAIEALVNFHNKNDQAIAKLATIIASKAYRVRMAAAKACSSFYNPIAQKYIR</sequence>
<evidence type="ECO:0000259" key="1">
    <source>
        <dbReference type="Pfam" id="PF25577"/>
    </source>
</evidence>
<dbReference type="EMBL" id="JAOPGA020001869">
    <property type="protein sequence ID" value="KAL0491839.1"/>
    <property type="molecule type" value="Genomic_DNA"/>
</dbReference>
<dbReference type="GO" id="GO:0005669">
    <property type="term" value="C:transcription factor TFIID complex"/>
    <property type="evidence" value="ECO:0007669"/>
    <property type="project" value="InterPro"/>
</dbReference>
<name>A0AAW2ZRM8_9EUKA</name>